<dbReference type="RefSeq" id="WP_294893784.1">
    <property type="nucleotide sequence ID" value="NZ_DLUI01000009.1"/>
</dbReference>
<proteinExistence type="predicted"/>
<feature type="domain" description="Regulator of ribonuclease activity B" evidence="2">
    <location>
        <begin position="133"/>
        <end position="232"/>
    </location>
</feature>
<evidence type="ECO:0000259" key="2">
    <source>
        <dbReference type="Pfam" id="PF06877"/>
    </source>
</evidence>
<sequence length="241" mass="27420">MIEFYELLDDENVPYRCDIELDLIEEAPQEERPWLLWLFVKADSVTDALEAFSNDLIATLNTSLDALFAGRVMKEGWAEFYFYAPQSKRFENISSEVMSRHGGYVYERGSSKDSKWEMYSDNLYPDAYGLLSIQNRHTITALVEAGDDLSLPREVEHYLFFQTKSSMERAVAQLASHGYTVKDYATDDESDYAYGVVLLKTEAITPDLVEETTTSLYESAIQEHGLYEGWSTVLAGEDNGA</sequence>
<comment type="caution">
    <text evidence="3">The sequence shown here is derived from an EMBL/GenBank/DDBJ whole genome shotgun (WGS) entry which is preliminary data.</text>
</comment>
<evidence type="ECO:0000313" key="4">
    <source>
        <dbReference type="Proteomes" id="UP000228859"/>
    </source>
</evidence>
<reference evidence="3 4" key="1">
    <citation type="journal article" date="2017" name="Front. Microbiol.">
        <title>Comparative Genomic Analysis of the Class Epsilonproteobacteria and Proposed Reclassification to Epsilonbacteraeota (phyl. nov.).</title>
        <authorList>
            <person name="Waite D.W."/>
            <person name="Vanwonterghem I."/>
            <person name="Rinke C."/>
            <person name="Parks D.H."/>
            <person name="Zhang Y."/>
            <person name="Takai K."/>
            <person name="Sievert S.M."/>
            <person name="Simon J."/>
            <person name="Campbell B.J."/>
            <person name="Hanson T.E."/>
            <person name="Woyke T."/>
            <person name="Klotz M.G."/>
            <person name="Hugenholtz P."/>
        </authorList>
    </citation>
    <scope>NUCLEOTIDE SEQUENCE [LARGE SCALE GENOMIC DNA]</scope>
    <source>
        <strain evidence="3">UBA12443</strain>
    </source>
</reference>
<dbReference type="SUPFAM" id="SSF89946">
    <property type="entry name" value="Hypothetical protein VC0424"/>
    <property type="match status" value="1"/>
</dbReference>
<dbReference type="Pfam" id="PF06877">
    <property type="entry name" value="RraB"/>
    <property type="match status" value="1"/>
</dbReference>
<dbReference type="InterPro" id="IPR009671">
    <property type="entry name" value="RraB_dom"/>
</dbReference>
<name>A0A2D3WKB9_9BACT</name>
<dbReference type="InterPro" id="IPR016097">
    <property type="entry name" value="DUF695"/>
</dbReference>
<feature type="domain" description="DUF695" evidence="1">
    <location>
        <begin position="46"/>
        <end position="124"/>
    </location>
</feature>
<dbReference type="Gene3D" id="3.30.70.970">
    <property type="entry name" value="RraB-like"/>
    <property type="match status" value="1"/>
</dbReference>
<dbReference type="EMBL" id="DLUI01000009">
    <property type="protein sequence ID" value="DAB39480.1"/>
    <property type="molecule type" value="Genomic_DNA"/>
</dbReference>
<dbReference type="Pfam" id="PF05117">
    <property type="entry name" value="DUF695"/>
    <property type="match status" value="1"/>
</dbReference>
<gene>
    <name evidence="3" type="ORF">CFH83_00515</name>
</gene>
<evidence type="ECO:0000259" key="1">
    <source>
        <dbReference type="Pfam" id="PF05117"/>
    </source>
</evidence>
<dbReference type="InterPro" id="IPR036701">
    <property type="entry name" value="RraB-like_sf"/>
</dbReference>
<dbReference type="Proteomes" id="UP000228859">
    <property type="component" value="Unassembled WGS sequence"/>
</dbReference>
<accession>A0A2D3WKB9</accession>
<evidence type="ECO:0000313" key="3">
    <source>
        <dbReference type="EMBL" id="DAB39480.1"/>
    </source>
</evidence>
<dbReference type="AlphaFoldDB" id="A0A2D3WKB9"/>
<protein>
    <submittedName>
        <fullName evidence="3">Uncharacterized protein</fullName>
    </submittedName>
</protein>
<organism evidence="3 4">
    <name type="scientific">Sulfuricurvum kujiense</name>
    <dbReference type="NCBI Taxonomy" id="148813"/>
    <lineage>
        <taxon>Bacteria</taxon>
        <taxon>Pseudomonadati</taxon>
        <taxon>Campylobacterota</taxon>
        <taxon>Epsilonproteobacteria</taxon>
        <taxon>Campylobacterales</taxon>
        <taxon>Sulfurimonadaceae</taxon>
        <taxon>Sulfuricurvum</taxon>
    </lineage>
</organism>